<evidence type="ECO:0000313" key="3">
    <source>
        <dbReference type="Proteomes" id="UP000799428"/>
    </source>
</evidence>
<gene>
    <name evidence="2" type="ORF">K504DRAFT_459445</name>
</gene>
<proteinExistence type="predicted"/>
<dbReference type="AlphaFoldDB" id="A0A6G1K0T3"/>
<evidence type="ECO:0000256" key="1">
    <source>
        <dbReference type="SAM" id="MobiDB-lite"/>
    </source>
</evidence>
<evidence type="ECO:0000313" key="2">
    <source>
        <dbReference type="EMBL" id="KAF2706122.1"/>
    </source>
</evidence>
<feature type="compositionally biased region" description="Basic and acidic residues" evidence="1">
    <location>
        <begin position="85"/>
        <end position="103"/>
    </location>
</feature>
<keyword evidence="3" id="KW-1185">Reference proteome</keyword>
<name>A0A6G1K0T3_9PLEO</name>
<dbReference type="Proteomes" id="UP000799428">
    <property type="component" value="Unassembled WGS sequence"/>
</dbReference>
<protein>
    <submittedName>
        <fullName evidence="2">Uncharacterized protein</fullName>
    </submittedName>
</protein>
<dbReference type="EMBL" id="MU005776">
    <property type="protein sequence ID" value="KAF2706122.1"/>
    <property type="molecule type" value="Genomic_DNA"/>
</dbReference>
<reference evidence="2" key="1">
    <citation type="journal article" date="2020" name="Stud. Mycol.">
        <title>101 Dothideomycetes genomes: a test case for predicting lifestyles and emergence of pathogens.</title>
        <authorList>
            <person name="Haridas S."/>
            <person name="Albert R."/>
            <person name="Binder M."/>
            <person name="Bloem J."/>
            <person name="Labutti K."/>
            <person name="Salamov A."/>
            <person name="Andreopoulos B."/>
            <person name="Baker S."/>
            <person name="Barry K."/>
            <person name="Bills G."/>
            <person name="Bluhm B."/>
            <person name="Cannon C."/>
            <person name="Castanera R."/>
            <person name="Culley D."/>
            <person name="Daum C."/>
            <person name="Ezra D."/>
            <person name="Gonzalez J."/>
            <person name="Henrissat B."/>
            <person name="Kuo A."/>
            <person name="Liang C."/>
            <person name="Lipzen A."/>
            <person name="Lutzoni F."/>
            <person name="Magnuson J."/>
            <person name="Mondo S."/>
            <person name="Nolan M."/>
            <person name="Ohm R."/>
            <person name="Pangilinan J."/>
            <person name="Park H.-J."/>
            <person name="Ramirez L."/>
            <person name="Alfaro M."/>
            <person name="Sun H."/>
            <person name="Tritt A."/>
            <person name="Yoshinaga Y."/>
            <person name="Zwiers L.-H."/>
            <person name="Turgeon B."/>
            <person name="Goodwin S."/>
            <person name="Spatafora J."/>
            <person name="Crous P."/>
            <person name="Grigoriev I."/>
        </authorList>
    </citation>
    <scope>NUCLEOTIDE SEQUENCE</scope>
    <source>
        <strain evidence="2">CBS 279.74</strain>
    </source>
</reference>
<organism evidence="2 3">
    <name type="scientific">Pleomassaria siparia CBS 279.74</name>
    <dbReference type="NCBI Taxonomy" id="1314801"/>
    <lineage>
        <taxon>Eukaryota</taxon>
        <taxon>Fungi</taxon>
        <taxon>Dikarya</taxon>
        <taxon>Ascomycota</taxon>
        <taxon>Pezizomycotina</taxon>
        <taxon>Dothideomycetes</taxon>
        <taxon>Pleosporomycetidae</taxon>
        <taxon>Pleosporales</taxon>
        <taxon>Pleomassariaceae</taxon>
        <taxon>Pleomassaria</taxon>
    </lineage>
</organism>
<accession>A0A6G1K0T3</accession>
<sequence length="154" mass="17849">MYEVRLYGGGAGGRRGRTEMRGIQEEKYKKEKKKYKRYKRYKRYKKRKCSCIAMGYRGGRGTYMTGWWKQSGLAAEYASGAQATQKREMEMEREREREREKGGKVLCQSRHGCGYAAIHSRGCRARAGSTQRTLKLLMSDRWMYGVTRGNPGCV</sequence>
<feature type="region of interest" description="Disordered" evidence="1">
    <location>
        <begin position="84"/>
        <end position="103"/>
    </location>
</feature>